<feature type="domain" description="HNH" evidence="1">
    <location>
        <begin position="45"/>
        <end position="72"/>
    </location>
</feature>
<dbReference type="Pfam" id="PF01844">
    <property type="entry name" value="HNH"/>
    <property type="match status" value="1"/>
</dbReference>
<dbReference type="EMBL" id="LAZR01067882">
    <property type="protein sequence ID" value="KKK50709.1"/>
    <property type="molecule type" value="Genomic_DNA"/>
</dbReference>
<dbReference type="AlphaFoldDB" id="A0A0F8Y9C7"/>
<feature type="non-terminal residue" evidence="2">
    <location>
        <position position="1"/>
    </location>
</feature>
<dbReference type="InterPro" id="IPR002711">
    <property type="entry name" value="HNH"/>
</dbReference>
<proteinExistence type="predicted"/>
<dbReference type="GO" id="GO:0004519">
    <property type="term" value="F:endonuclease activity"/>
    <property type="evidence" value="ECO:0007669"/>
    <property type="project" value="InterPro"/>
</dbReference>
<dbReference type="CDD" id="cd00085">
    <property type="entry name" value="HNHc"/>
    <property type="match status" value="1"/>
</dbReference>
<dbReference type="GO" id="GO:0008270">
    <property type="term" value="F:zinc ion binding"/>
    <property type="evidence" value="ECO:0007669"/>
    <property type="project" value="InterPro"/>
</dbReference>
<gene>
    <name evidence="2" type="ORF">LCGC14_3122290</name>
</gene>
<comment type="caution">
    <text evidence="2">The sequence shown here is derived from an EMBL/GenBank/DDBJ whole genome shotgun (WGS) entry which is preliminary data.</text>
</comment>
<dbReference type="InterPro" id="IPR003615">
    <property type="entry name" value="HNH_nuc"/>
</dbReference>
<evidence type="ECO:0000313" key="2">
    <source>
        <dbReference type="EMBL" id="KKK50709.1"/>
    </source>
</evidence>
<name>A0A0F8Y9C7_9ZZZZ</name>
<protein>
    <recommendedName>
        <fullName evidence="1">HNH domain-containing protein</fullName>
    </recommendedName>
</protein>
<evidence type="ECO:0000259" key="1">
    <source>
        <dbReference type="Pfam" id="PF01844"/>
    </source>
</evidence>
<reference evidence="2" key="1">
    <citation type="journal article" date="2015" name="Nature">
        <title>Complex archaea that bridge the gap between prokaryotes and eukaryotes.</title>
        <authorList>
            <person name="Spang A."/>
            <person name="Saw J.H."/>
            <person name="Jorgensen S.L."/>
            <person name="Zaremba-Niedzwiedzka K."/>
            <person name="Martijn J."/>
            <person name="Lind A.E."/>
            <person name="van Eijk R."/>
            <person name="Schleper C."/>
            <person name="Guy L."/>
            <person name="Ettema T.J."/>
        </authorList>
    </citation>
    <scope>NUCLEOTIDE SEQUENCE</scope>
</reference>
<dbReference type="GO" id="GO:0003676">
    <property type="term" value="F:nucleic acid binding"/>
    <property type="evidence" value="ECO:0007669"/>
    <property type="project" value="InterPro"/>
</dbReference>
<organism evidence="2">
    <name type="scientific">marine sediment metagenome</name>
    <dbReference type="NCBI Taxonomy" id="412755"/>
    <lineage>
        <taxon>unclassified sequences</taxon>
        <taxon>metagenomes</taxon>
        <taxon>ecological metagenomes</taxon>
    </lineage>
</organism>
<sequence>NNIPIAVWAKGDVVQNNDPKEIRKDQCGAWIIFSEYGKRNTEFGWEEDHITPQASGGSDDLSNLRPLHWKNNAKTQDGRLTCPVTAKGTNNIGWQ</sequence>
<dbReference type="Gene3D" id="1.10.30.50">
    <property type="match status" value="1"/>
</dbReference>
<accession>A0A0F8Y9C7</accession>